<reference evidence="6 7" key="1">
    <citation type="submission" date="2013-11" db="EMBL/GenBank/DDBJ databases">
        <title>Metagenomic analysis of a methanogenic consortium involved in long chain n-alkane degradation.</title>
        <authorList>
            <person name="Davidova I.A."/>
            <person name="Callaghan A.V."/>
            <person name="Wawrik B."/>
            <person name="Pruitt S."/>
            <person name="Marks C."/>
            <person name="Duncan K.E."/>
            <person name="Suflita J.M."/>
        </authorList>
    </citation>
    <scope>NUCLEOTIDE SEQUENCE [LARGE SCALE GENOMIC DNA]</scope>
    <source>
        <strain evidence="6 7">SPR</strain>
    </source>
</reference>
<dbReference type="InterPro" id="IPR013762">
    <property type="entry name" value="Integrase-like_cat_sf"/>
</dbReference>
<dbReference type="PATRIC" id="fig|1429043.3.peg.382"/>
<dbReference type="InterPro" id="IPR046668">
    <property type="entry name" value="DUF6538"/>
</dbReference>
<accession>A0A0D2JBZ2</accession>
<dbReference type="GO" id="GO:0006310">
    <property type="term" value="P:DNA recombination"/>
    <property type="evidence" value="ECO:0007669"/>
    <property type="project" value="UniProtKB-KW"/>
</dbReference>
<dbReference type="EMBL" id="AZAC01000002">
    <property type="protein sequence ID" value="KIX15664.1"/>
    <property type="molecule type" value="Genomic_DNA"/>
</dbReference>
<feature type="region of interest" description="Disordered" evidence="4">
    <location>
        <begin position="84"/>
        <end position="145"/>
    </location>
</feature>
<dbReference type="AlphaFoldDB" id="A0A0D2JBZ2"/>
<feature type="compositionally biased region" description="Basic and acidic residues" evidence="4">
    <location>
        <begin position="129"/>
        <end position="138"/>
    </location>
</feature>
<proteinExistence type="inferred from homology"/>
<gene>
    <name evidence="6" type="ORF">X474_01815</name>
</gene>
<dbReference type="InParanoid" id="A0A0D2JBZ2"/>
<evidence type="ECO:0000256" key="4">
    <source>
        <dbReference type="SAM" id="MobiDB-lite"/>
    </source>
</evidence>
<evidence type="ECO:0000256" key="2">
    <source>
        <dbReference type="ARBA" id="ARBA00023125"/>
    </source>
</evidence>
<feature type="compositionally biased region" description="Basic and acidic residues" evidence="4">
    <location>
        <begin position="84"/>
        <end position="115"/>
    </location>
</feature>
<keyword evidence="3" id="KW-0233">DNA recombination</keyword>
<keyword evidence="7" id="KW-1185">Reference proteome</keyword>
<evidence type="ECO:0000259" key="5">
    <source>
        <dbReference type="PROSITE" id="PS51898"/>
    </source>
</evidence>
<name>A0A0D2JBZ2_9BACT</name>
<dbReference type="RefSeq" id="WP_052514747.1">
    <property type="nucleotide sequence ID" value="NZ_AZAC01000002.1"/>
</dbReference>
<dbReference type="STRING" id="1429043.X474_01815"/>
<dbReference type="PANTHER" id="PTHR30349:SF41">
    <property type="entry name" value="INTEGRASE_RECOMBINASE PROTEIN MJ0367-RELATED"/>
    <property type="match status" value="1"/>
</dbReference>
<dbReference type="Pfam" id="PF00589">
    <property type="entry name" value="Phage_integrase"/>
    <property type="match status" value="1"/>
</dbReference>
<dbReference type="OrthoDB" id="9784724at2"/>
<dbReference type="Pfam" id="PF20172">
    <property type="entry name" value="DUF6538"/>
    <property type="match status" value="1"/>
</dbReference>
<dbReference type="GO" id="GO:0015074">
    <property type="term" value="P:DNA integration"/>
    <property type="evidence" value="ECO:0007669"/>
    <property type="project" value="InterPro"/>
</dbReference>
<keyword evidence="2" id="KW-0238">DNA-binding</keyword>
<dbReference type="Proteomes" id="UP000032233">
    <property type="component" value="Unassembled WGS sequence"/>
</dbReference>
<organism evidence="6 7">
    <name type="scientific">Dethiosulfatarculus sandiegensis</name>
    <dbReference type="NCBI Taxonomy" id="1429043"/>
    <lineage>
        <taxon>Bacteria</taxon>
        <taxon>Pseudomonadati</taxon>
        <taxon>Thermodesulfobacteriota</taxon>
        <taxon>Desulfarculia</taxon>
        <taxon>Desulfarculales</taxon>
        <taxon>Desulfarculaceae</taxon>
        <taxon>Dethiosulfatarculus</taxon>
    </lineage>
</organism>
<dbReference type="GO" id="GO:0003677">
    <property type="term" value="F:DNA binding"/>
    <property type="evidence" value="ECO:0007669"/>
    <property type="project" value="UniProtKB-KW"/>
</dbReference>
<evidence type="ECO:0000256" key="3">
    <source>
        <dbReference type="ARBA" id="ARBA00023172"/>
    </source>
</evidence>
<dbReference type="PROSITE" id="PS51898">
    <property type="entry name" value="TYR_RECOMBINASE"/>
    <property type="match status" value="1"/>
</dbReference>
<dbReference type="PANTHER" id="PTHR30349">
    <property type="entry name" value="PHAGE INTEGRASE-RELATED"/>
    <property type="match status" value="1"/>
</dbReference>
<sequence length="657" mass="75434">MSKMGRLVRRGNVYYHRASIPADIKDTYPKSEETFSLRTRDYREAVKLVRVAAVEVDLKFEEHRRKIAGQRLVQQARAVVEAEQKAKARVKPEEKPKPKNSEKARPRAKECEAPKAKPQAKAVSSNPQDGDKKTEGEFSLKSLGNGNITSSHRFNDLPSIRMLLGDALRMPELTMDQINQIVHNFIVRDLNEFENWKIDRERPLTEQEIDRYFDNLDVCDFVIMEPVNSSDYTQFQHVAKDELKRIGLSLPTSSLSFKRLAWELTKAIQKVNRIKMDRLHGRYGDQYADPQYGSYLPMGEKKRKSKKPEVETTITMRKAVDKFTKHKVRTGAWNKGTIMDLNPKIELFLQVVGEKTLVSELTLPQVRRYANKVYGLSGKTTGSKITPKAIINHFSIIKALLTWLKGQGYGLRDGLKGVLVVEGKKRKHSSPIKAYTSQDLHKLFVESRWYAQDLINKRHPSKFWVPLLALFTGARLEEIAQLLTADIRQVEGIWCMDINNNLPPQAGKSRGLKKSVKTEAGERKIPLHPFLLEDLQFLDYVQGVDPNGRLWPELKLSTAKQKYSYAIGQWWSRLKKEAGFGNDKNFHSLRHTFTNCCKQSDIDRSKTKEVLGHEQQDITWGTYAEKYSVKILYADVISRIDFGVDLTSLKNSKFVKK</sequence>
<protein>
    <recommendedName>
        <fullName evidence="5">Tyr recombinase domain-containing protein</fullName>
    </recommendedName>
</protein>
<comment type="similarity">
    <text evidence="1">Belongs to the 'phage' integrase family.</text>
</comment>
<dbReference type="CDD" id="cd01184">
    <property type="entry name" value="INT_C_like_1"/>
    <property type="match status" value="1"/>
</dbReference>
<dbReference type="InterPro" id="IPR050090">
    <property type="entry name" value="Tyrosine_recombinase_XerCD"/>
</dbReference>
<dbReference type="Gene3D" id="1.10.443.10">
    <property type="entry name" value="Intergrase catalytic core"/>
    <property type="match status" value="1"/>
</dbReference>
<comment type="caution">
    <text evidence="6">The sequence shown here is derived from an EMBL/GenBank/DDBJ whole genome shotgun (WGS) entry which is preliminary data.</text>
</comment>
<dbReference type="InterPro" id="IPR002104">
    <property type="entry name" value="Integrase_catalytic"/>
</dbReference>
<evidence type="ECO:0000313" key="7">
    <source>
        <dbReference type="Proteomes" id="UP000032233"/>
    </source>
</evidence>
<feature type="domain" description="Tyr recombinase" evidence="5">
    <location>
        <begin position="430"/>
        <end position="641"/>
    </location>
</feature>
<dbReference type="InterPro" id="IPR011010">
    <property type="entry name" value="DNA_brk_join_enz"/>
</dbReference>
<evidence type="ECO:0000313" key="6">
    <source>
        <dbReference type="EMBL" id="KIX15664.1"/>
    </source>
</evidence>
<dbReference type="SUPFAM" id="SSF56349">
    <property type="entry name" value="DNA breaking-rejoining enzymes"/>
    <property type="match status" value="1"/>
</dbReference>
<evidence type="ECO:0000256" key="1">
    <source>
        <dbReference type="ARBA" id="ARBA00008857"/>
    </source>
</evidence>